<keyword evidence="3" id="KW-1185">Reference proteome</keyword>
<evidence type="ECO:0000313" key="2">
    <source>
        <dbReference type="EMBL" id="MCL1628705.1"/>
    </source>
</evidence>
<proteinExistence type="predicted"/>
<comment type="caution">
    <text evidence="2">The sequence shown here is derived from an EMBL/GenBank/DDBJ whole genome shotgun (WGS) entry which is preliminary data.</text>
</comment>
<name>A0ABT0M2Q4_9RHOB</name>
<dbReference type="EMBL" id="JALZWP010000006">
    <property type="protein sequence ID" value="MCL1628705.1"/>
    <property type="molecule type" value="Genomic_DNA"/>
</dbReference>
<reference evidence="2 3" key="1">
    <citation type="submission" date="2022-05" db="EMBL/GenBank/DDBJ databases">
        <title>Seasonal and diel survey of microbial diversity of the Tyrrhenian coast.</title>
        <authorList>
            <person name="Gattoni G."/>
            <person name="Corral P."/>
        </authorList>
    </citation>
    <scope>NUCLEOTIDE SEQUENCE [LARGE SCALE GENOMIC DNA]</scope>
    <source>
        <strain evidence="2 3">V10</strain>
    </source>
</reference>
<dbReference type="Pfam" id="PF18734">
    <property type="entry name" value="HEPN_AbiU2"/>
    <property type="match status" value="1"/>
</dbReference>
<protein>
    <recommendedName>
        <fullName evidence="1">HEPN AbiU2-like domain-containing protein</fullName>
    </recommendedName>
</protein>
<sequence>MERSAAEARQELIQTLGQENGELVDNLRTDCASLRLHWRIYRSFFGTSKERVDMLNSISGTTALVLENSLWHEVIFRICRLSDPKTSLKGKSKNVSITRLEDLIEERSKEEIQKSISEAVAASAFAKTLRNKLLAHSDDDARNNRGVLITRGSRRDVTNAIDRICDCVRLYYSVALDTHLVTHPISNLGDDEVKIIQTIYLGKQEMLRIEAERRRHLAVRDYKALDENETRLPDWVTYRDDEFKDG</sequence>
<accession>A0ABT0M2Q4</accession>
<evidence type="ECO:0000259" key="1">
    <source>
        <dbReference type="Pfam" id="PF18734"/>
    </source>
</evidence>
<evidence type="ECO:0000313" key="3">
    <source>
        <dbReference type="Proteomes" id="UP001202550"/>
    </source>
</evidence>
<dbReference type="Proteomes" id="UP001202550">
    <property type="component" value="Unassembled WGS sequence"/>
</dbReference>
<feature type="domain" description="HEPN AbiU2-like" evidence="1">
    <location>
        <begin position="21"/>
        <end position="188"/>
    </location>
</feature>
<dbReference type="InterPro" id="IPR040704">
    <property type="entry name" value="HEPN_AbiU2"/>
</dbReference>
<organism evidence="2 3">
    <name type="scientific">Roseinatronobacter domitianus</name>
    <dbReference type="NCBI Taxonomy" id="2940293"/>
    <lineage>
        <taxon>Bacteria</taxon>
        <taxon>Pseudomonadati</taxon>
        <taxon>Pseudomonadota</taxon>
        <taxon>Alphaproteobacteria</taxon>
        <taxon>Rhodobacterales</taxon>
        <taxon>Paracoccaceae</taxon>
        <taxon>Roseinatronobacter</taxon>
    </lineage>
</organism>
<gene>
    <name evidence="2" type="ORF">M3N55_08175</name>
</gene>
<dbReference type="RefSeq" id="WP_249058037.1">
    <property type="nucleotide sequence ID" value="NZ_JALZWP010000006.1"/>
</dbReference>